<dbReference type="Proteomes" id="UP000664109">
    <property type="component" value="Unassembled WGS sequence"/>
</dbReference>
<feature type="signal peptide" evidence="1">
    <location>
        <begin position="1"/>
        <end position="30"/>
    </location>
</feature>
<comment type="caution">
    <text evidence="3">The sequence shown here is derived from an EMBL/GenBank/DDBJ whole genome shotgun (WGS) entry which is preliminary data.</text>
</comment>
<reference evidence="3 4" key="1">
    <citation type="journal article" date="2016" name="Arch. Microbiol.">
        <title>Streptomyces zhihengii sp. nov., isolated from rhizospheric soil of Psammosilene tunicoides.</title>
        <authorList>
            <person name="Huang M.J."/>
            <person name="Fei J.J."/>
            <person name="Salam N."/>
            <person name="Kim C.J."/>
            <person name="Hozzein W.N."/>
            <person name="Xiao M."/>
            <person name="Huang H.Q."/>
            <person name="Li W.J."/>
        </authorList>
    </citation>
    <scope>NUCLEOTIDE SEQUENCE [LARGE SCALE GENOMIC DNA]</scope>
    <source>
        <strain evidence="3 4">YIM T102</strain>
    </source>
</reference>
<evidence type="ECO:0000256" key="1">
    <source>
        <dbReference type="SAM" id="SignalP"/>
    </source>
</evidence>
<evidence type="ECO:0000313" key="3">
    <source>
        <dbReference type="EMBL" id="MBM9623841.1"/>
    </source>
</evidence>
<evidence type="ECO:0000313" key="4">
    <source>
        <dbReference type="Proteomes" id="UP000664109"/>
    </source>
</evidence>
<dbReference type="InterPro" id="IPR050491">
    <property type="entry name" value="AmpC-like"/>
</dbReference>
<keyword evidence="1" id="KW-0732">Signal</keyword>
<keyword evidence="4" id="KW-1185">Reference proteome</keyword>
<proteinExistence type="predicted"/>
<dbReference type="InterPro" id="IPR001466">
    <property type="entry name" value="Beta-lactam-related"/>
</dbReference>
<feature type="domain" description="Beta-lactamase-related" evidence="2">
    <location>
        <begin position="48"/>
        <end position="367"/>
    </location>
</feature>
<feature type="chain" id="PRO_5047093467" evidence="1">
    <location>
        <begin position="31"/>
        <end position="388"/>
    </location>
</feature>
<dbReference type="InterPro" id="IPR012338">
    <property type="entry name" value="Beta-lactam/transpept-like"/>
</dbReference>
<gene>
    <name evidence="3" type="ORF">JE024_35220</name>
</gene>
<sequence length="388" mass="40378">MARNRTRGTTLPAITAAVVCTALLTVSAPAARADTADEAHPATLAALQAFQARGGPGAAVYAGDGNSSWTLSAGTSTTGANRPVQADEYLRSGSQTKTFTAAVVLQLVDEGKVSPDEPIETYLPGVVTGNGYDGTRITVRHLLQHTSGAAAYTPDPLVNHPAPLPDGTYDLTASIRKGLAFAPVAVPGARYTYSNTNYLVLSLLIERITGQPVHEAVTDRVITPLGLTRTVFAAPGERSLPSPAVRGYHGVRVGGFFVWFPATEADPTLYSGAGAVVSTLEDLSTFYRALIGGRLLSPGMLAEMRAAVDTDTHGSGYGLGLVRVPLTCGGVAWGHDGGAPGFSTMTLVTEDGRHASLVTNVLAQFNAPGSERALLIDTALCEDRPRQP</sequence>
<dbReference type="Gene3D" id="3.40.710.10">
    <property type="entry name" value="DD-peptidase/beta-lactamase superfamily"/>
    <property type="match status" value="1"/>
</dbReference>
<dbReference type="EMBL" id="JAFEJA010000002">
    <property type="protein sequence ID" value="MBM9623841.1"/>
    <property type="molecule type" value="Genomic_DNA"/>
</dbReference>
<dbReference type="PANTHER" id="PTHR46825:SF7">
    <property type="entry name" value="D-ALANYL-D-ALANINE CARBOXYPEPTIDASE"/>
    <property type="match status" value="1"/>
</dbReference>
<organism evidence="3 4">
    <name type="scientific">Streptomyces zhihengii</name>
    <dbReference type="NCBI Taxonomy" id="1818004"/>
    <lineage>
        <taxon>Bacteria</taxon>
        <taxon>Bacillati</taxon>
        <taxon>Actinomycetota</taxon>
        <taxon>Actinomycetes</taxon>
        <taxon>Kitasatosporales</taxon>
        <taxon>Streptomycetaceae</taxon>
        <taxon>Streptomyces</taxon>
    </lineage>
</organism>
<dbReference type="PANTHER" id="PTHR46825">
    <property type="entry name" value="D-ALANYL-D-ALANINE-CARBOXYPEPTIDASE/ENDOPEPTIDASE AMPH"/>
    <property type="match status" value="1"/>
</dbReference>
<dbReference type="Pfam" id="PF00144">
    <property type="entry name" value="Beta-lactamase"/>
    <property type="match status" value="1"/>
</dbReference>
<dbReference type="SUPFAM" id="SSF56601">
    <property type="entry name" value="beta-lactamase/transpeptidase-like"/>
    <property type="match status" value="1"/>
</dbReference>
<protein>
    <submittedName>
        <fullName evidence="3">Beta-lactamase family protein</fullName>
    </submittedName>
</protein>
<name>A0ABS2V1X8_9ACTN</name>
<accession>A0ABS2V1X8</accession>
<evidence type="ECO:0000259" key="2">
    <source>
        <dbReference type="Pfam" id="PF00144"/>
    </source>
</evidence>
<dbReference type="RefSeq" id="WP_205377915.1">
    <property type="nucleotide sequence ID" value="NZ_JAFEJA010000002.1"/>
</dbReference>